<sequence>MHQARRRRDATWHRRRRNQGQSDTRHTEDSIDDGQIEETSHLDQLLQEDDEDDDEVEDGSINIQENGNNEEAVGQDLLELADFKWSEIDLDAPAIFTLDADGSILDVDHESNEERVEDEADCLGPRNGANDCRICLRSCGNCRDTINLDVEEDEAVVVGHVPAPPTCLICKRIIQGIVLEGPQCDHKMDYDCLRAYNEQYLGQTRHQDFLCPACQYPFPVDLLDDDDDEDTTNDDHNHDNAFECEEPHSVDANPSATGSDSNSADEYHPSDFNSESDDSDDDYHLGDD</sequence>
<dbReference type="Proteomes" id="UP001165121">
    <property type="component" value="Unassembled WGS sequence"/>
</dbReference>
<keyword evidence="1" id="KW-0863">Zinc-finger</keyword>
<feature type="compositionally biased region" description="Acidic residues" evidence="2">
    <location>
        <begin position="222"/>
        <end position="232"/>
    </location>
</feature>
<feature type="compositionally biased region" description="Basic residues" evidence="2">
    <location>
        <begin position="1"/>
        <end position="18"/>
    </location>
</feature>
<feature type="domain" description="RING-type" evidence="3">
    <location>
        <begin position="167"/>
        <end position="215"/>
    </location>
</feature>
<feature type="region of interest" description="Disordered" evidence="2">
    <location>
        <begin position="1"/>
        <end position="70"/>
    </location>
</feature>
<dbReference type="OrthoDB" id="129705at2759"/>
<dbReference type="PROSITE" id="PS50089">
    <property type="entry name" value="ZF_RING_2"/>
    <property type="match status" value="1"/>
</dbReference>
<proteinExistence type="predicted"/>
<dbReference type="SUPFAM" id="SSF57850">
    <property type="entry name" value="RING/U-box"/>
    <property type="match status" value="1"/>
</dbReference>
<organism evidence="4 5">
    <name type="scientific">Phytophthora fragariaefolia</name>
    <dbReference type="NCBI Taxonomy" id="1490495"/>
    <lineage>
        <taxon>Eukaryota</taxon>
        <taxon>Sar</taxon>
        <taxon>Stramenopiles</taxon>
        <taxon>Oomycota</taxon>
        <taxon>Peronosporomycetes</taxon>
        <taxon>Peronosporales</taxon>
        <taxon>Peronosporaceae</taxon>
        <taxon>Phytophthora</taxon>
    </lineage>
</organism>
<evidence type="ECO:0000313" key="4">
    <source>
        <dbReference type="EMBL" id="GMF43795.1"/>
    </source>
</evidence>
<evidence type="ECO:0000256" key="2">
    <source>
        <dbReference type="SAM" id="MobiDB-lite"/>
    </source>
</evidence>
<dbReference type="GO" id="GO:0008270">
    <property type="term" value="F:zinc ion binding"/>
    <property type="evidence" value="ECO:0007669"/>
    <property type="project" value="UniProtKB-KW"/>
</dbReference>
<keyword evidence="1" id="KW-0479">Metal-binding</keyword>
<dbReference type="Gene3D" id="3.30.40.10">
    <property type="entry name" value="Zinc/RING finger domain, C3HC4 (zinc finger)"/>
    <property type="match status" value="1"/>
</dbReference>
<protein>
    <submittedName>
        <fullName evidence="4">Unnamed protein product</fullName>
    </submittedName>
</protein>
<keyword evidence="5" id="KW-1185">Reference proteome</keyword>
<comment type="caution">
    <text evidence="4">The sequence shown here is derived from an EMBL/GenBank/DDBJ whole genome shotgun (WGS) entry which is preliminary data.</text>
</comment>
<evidence type="ECO:0000256" key="1">
    <source>
        <dbReference type="PROSITE-ProRule" id="PRU00175"/>
    </source>
</evidence>
<evidence type="ECO:0000259" key="3">
    <source>
        <dbReference type="PROSITE" id="PS50089"/>
    </source>
</evidence>
<dbReference type="EMBL" id="BSXT01001589">
    <property type="protein sequence ID" value="GMF43795.1"/>
    <property type="molecule type" value="Genomic_DNA"/>
</dbReference>
<gene>
    <name evidence="4" type="ORF">Pfra01_001496700</name>
</gene>
<name>A0A9W6XR88_9STRA</name>
<dbReference type="InterPro" id="IPR013083">
    <property type="entry name" value="Znf_RING/FYVE/PHD"/>
</dbReference>
<feature type="compositionally biased region" description="Polar residues" evidence="2">
    <location>
        <begin position="252"/>
        <end position="264"/>
    </location>
</feature>
<dbReference type="InterPro" id="IPR001841">
    <property type="entry name" value="Znf_RING"/>
</dbReference>
<feature type="region of interest" description="Disordered" evidence="2">
    <location>
        <begin position="222"/>
        <end position="288"/>
    </location>
</feature>
<accession>A0A9W6XR88</accession>
<dbReference type="AlphaFoldDB" id="A0A9W6XR88"/>
<feature type="compositionally biased region" description="Acidic residues" evidence="2">
    <location>
        <begin position="46"/>
        <end position="58"/>
    </location>
</feature>
<keyword evidence="1" id="KW-0862">Zinc</keyword>
<feature type="compositionally biased region" description="Basic and acidic residues" evidence="2">
    <location>
        <begin position="233"/>
        <end position="249"/>
    </location>
</feature>
<reference evidence="4" key="1">
    <citation type="submission" date="2023-04" db="EMBL/GenBank/DDBJ databases">
        <title>Phytophthora fragariaefolia NBRC 109709.</title>
        <authorList>
            <person name="Ichikawa N."/>
            <person name="Sato H."/>
            <person name="Tonouchi N."/>
        </authorList>
    </citation>
    <scope>NUCLEOTIDE SEQUENCE</scope>
    <source>
        <strain evidence="4">NBRC 109709</strain>
    </source>
</reference>
<evidence type="ECO:0000313" key="5">
    <source>
        <dbReference type="Proteomes" id="UP001165121"/>
    </source>
</evidence>